<name>A0A2Z2KQX8_9BACL</name>
<evidence type="ECO:0000256" key="5">
    <source>
        <dbReference type="ARBA" id="ARBA00023015"/>
    </source>
</evidence>
<evidence type="ECO:0000256" key="2">
    <source>
        <dbReference type="ARBA" id="ARBA00008814"/>
    </source>
</evidence>
<dbReference type="SMART" id="SM00342">
    <property type="entry name" value="HTH_ARAC"/>
    <property type="match status" value="1"/>
</dbReference>
<feature type="domain" description="HTH araC/xylS-type" evidence="8">
    <location>
        <begin position="177"/>
        <end position="275"/>
    </location>
</feature>
<dbReference type="InterPro" id="IPR051313">
    <property type="entry name" value="Bact_iron-sidero_bind"/>
</dbReference>
<dbReference type="Proteomes" id="UP000249890">
    <property type="component" value="Chromosome"/>
</dbReference>
<dbReference type="SUPFAM" id="SSF53807">
    <property type="entry name" value="Helical backbone' metal receptor"/>
    <property type="match status" value="1"/>
</dbReference>
<reference evidence="10 11" key="1">
    <citation type="submission" date="2017-06" db="EMBL/GenBank/DDBJ databases">
        <title>Complete genome sequence of Paenibacillus donghaensis KCTC 13049T isolated from East Sea sediment, South Korea.</title>
        <authorList>
            <person name="Jung B.K."/>
            <person name="Hong S.-J."/>
            <person name="Shin J.-H."/>
        </authorList>
    </citation>
    <scope>NUCLEOTIDE SEQUENCE [LARGE SCALE GENOMIC DNA]</scope>
    <source>
        <strain evidence="10 11">KCTC 13049</strain>
    </source>
</reference>
<evidence type="ECO:0000256" key="6">
    <source>
        <dbReference type="ARBA" id="ARBA00023125"/>
    </source>
</evidence>
<keyword evidence="4" id="KW-0732">Signal</keyword>
<evidence type="ECO:0000259" key="8">
    <source>
        <dbReference type="PROSITE" id="PS01124"/>
    </source>
</evidence>
<evidence type="ECO:0000256" key="1">
    <source>
        <dbReference type="ARBA" id="ARBA00004196"/>
    </source>
</evidence>
<dbReference type="Pfam" id="PF12833">
    <property type="entry name" value="HTH_18"/>
    <property type="match status" value="1"/>
</dbReference>
<dbReference type="Pfam" id="PF01497">
    <property type="entry name" value="Peripla_BP_2"/>
    <property type="match status" value="1"/>
</dbReference>
<dbReference type="InterPro" id="IPR018062">
    <property type="entry name" value="HTH_AraC-typ_CS"/>
</dbReference>
<dbReference type="PROSITE" id="PS00041">
    <property type="entry name" value="HTH_ARAC_FAMILY_1"/>
    <property type="match status" value="1"/>
</dbReference>
<evidence type="ECO:0000259" key="9">
    <source>
        <dbReference type="PROSITE" id="PS50983"/>
    </source>
</evidence>
<dbReference type="Gene3D" id="1.10.10.60">
    <property type="entry name" value="Homeodomain-like"/>
    <property type="match status" value="2"/>
</dbReference>
<dbReference type="EMBL" id="CP021780">
    <property type="protein sequence ID" value="ASA26270.1"/>
    <property type="molecule type" value="Genomic_DNA"/>
</dbReference>
<evidence type="ECO:0000256" key="7">
    <source>
        <dbReference type="ARBA" id="ARBA00023163"/>
    </source>
</evidence>
<keyword evidence="11" id="KW-1185">Reference proteome</keyword>
<dbReference type="PANTHER" id="PTHR30532">
    <property type="entry name" value="IRON III DICITRATE-BINDING PERIPLASMIC PROTEIN"/>
    <property type="match status" value="1"/>
</dbReference>
<gene>
    <name evidence="10" type="ORF">B9T62_10405</name>
</gene>
<evidence type="ECO:0000313" key="10">
    <source>
        <dbReference type="EMBL" id="ASA26270.1"/>
    </source>
</evidence>
<dbReference type="GO" id="GO:0043565">
    <property type="term" value="F:sequence-specific DNA binding"/>
    <property type="evidence" value="ECO:0007669"/>
    <property type="project" value="InterPro"/>
</dbReference>
<evidence type="ECO:0000313" key="11">
    <source>
        <dbReference type="Proteomes" id="UP000249890"/>
    </source>
</evidence>
<accession>A0A2Z2KQX8</accession>
<dbReference type="GO" id="GO:0030288">
    <property type="term" value="C:outer membrane-bounded periplasmic space"/>
    <property type="evidence" value="ECO:0007669"/>
    <property type="project" value="TreeGrafter"/>
</dbReference>
<dbReference type="InterPro" id="IPR002491">
    <property type="entry name" value="ABC_transptr_periplasmic_BD"/>
</dbReference>
<sequence>MNLQEHIQLWNQATLKVLDIRHRIIPPGQGLLAYQLPSSVFLYGLRGKARIRLDGVEYSAVQGYLCHAGKGAYLEISEITESFEYYLIFYRAVLTKPCRQELLVMLERSKPFQVQYGFTPQHPALLYPKLDQMQREWSKPGAIDKLRTKTMFYQFLCELLEQLAAQQVATGLPDLSVQAIRYMEEHYAEPITLEAIADRLLCSPRQLQRQFKSKLRSGPIDYLLQLRMDKARELLLHTAAPIKAVSEAVGYTDSYHFSRMFKRIVGIPPTTYRLQAAGADIVHGRQNPAGLSSYAIAAKGGARYIGVSDDENDYHLQRYNGGTTSMFRNSRAGWAVSLLLSLTLILAACSGTPAGSGPSGNGSSENRNTVVVQTASPANTAEAAKSSPQTIKHMKSELLLKQTPAKIVVLDTQFIDQMVTLGGQPTGSVIVTSDTAEFPDFLADQLQGVTVLGTKEEPNLEAIVGLSPDLIICTEFSEEIYEELQKIAPTLMFERNEDWRITLQSFGQIMGKQQEAKQVLDEYTDKVNTLSLALKEKLGNSTVAMIRPRDGQVRLHTTAHRTAAILYQDLGLNPPPMAVDDTETSQTLSLEILPELNVDHLFVLTDDKTMKLTGEFQETSIWQNLEAVKSEQVHTVNTTLWIAYYGPVAMSLIVDQISEALL</sequence>
<evidence type="ECO:0000256" key="4">
    <source>
        <dbReference type="ARBA" id="ARBA00022729"/>
    </source>
</evidence>
<protein>
    <submittedName>
        <fullName evidence="10">Fe3+-hydroxamate ABC transporter substrate-binding protein</fullName>
    </submittedName>
</protein>
<dbReference type="KEGG" id="pdh:B9T62_10405"/>
<dbReference type="InterPro" id="IPR018060">
    <property type="entry name" value="HTH_AraC"/>
</dbReference>
<comment type="subcellular location">
    <subcellularLocation>
        <location evidence="1">Cell envelope</location>
    </subcellularLocation>
</comment>
<evidence type="ECO:0000256" key="3">
    <source>
        <dbReference type="ARBA" id="ARBA00022448"/>
    </source>
</evidence>
<keyword evidence="3" id="KW-0813">Transport</keyword>
<keyword evidence="6" id="KW-0238">DNA-binding</keyword>
<dbReference type="PROSITE" id="PS50983">
    <property type="entry name" value="FE_B12_PBP"/>
    <property type="match status" value="1"/>
</dbReference>
<keyword evidence="5" id="KW-0805">Transcription regulation</keyword>
<proteinExistence type="inferred from homology"/>
<dbReference type="PANTHER" id="PTHR30532:SF1">
    <property type="entry name" value="IRON(3+)-HYDROXAMATE-BINDING PROTEIN FHUD"/>
    <property type="match status" value="1"/>
</dbReference>
<organism evidence="10 11">
    <name type="scientific">Paenibacillus donghaensis</name>
    <dbReference type="NCBI Taxonomy" id="414771"/>
    <lineage>
        <taxon>Bacteria</taxon>
        <taxon>Bacillati</taxon>
        <taxon>Bacillota</taxon>
        <taxon>Bacilli</taxon>
        <taxon>Bacillales</taxon>
        <taxon>Paenibacillaceae</taxon>
        <taxon>Paenibacillus</taxon>
    </lineage>
</organism>
<dbReference type="InterPro" id="IPR009057">
    <property type="entry name" value="Homeodomain-like_sf"/>
</dbReference>
<comment type="similarity">
    <text evidence="2">Belongs to the bacterial solute-binding protein 8 family.</text>
</comment>
<feature type="domain" description="Fe/B12 periplasmic-binding" evidence="9">
    <location>
        <begin position="406"/>
        <end position="662"/>
    </location>
</feature>
<dbReference type="AlphaFoldDB" id="A0A2Z2KQX8"/>
<dbReference type="PROSITE" id="PS01124">
    <property type="entry name" value="HTH_ARAC_FAMILY_2"/>
    <property type="match status" value="1"/>
</dbReference>
<keyword evidence="7" id="KW-0804">Transcription</keyword>
<dbReference type="OrthoDB" id="152124at2"/>
<dbReference type="CDD" id="cd01146">
    <property type="entry name" value="FhuD"/>
    <property type="match status" value="1"/>
</dbReference>
<dbReference type="Gene3D" id="3.40.50.1980">
    <property type="entry name" value="Nitrogenase molybdenum iron protein domain"/>
    <property type="match status" value="2"/>
</dbReference>
<dbReference type="GO" id="GO:1901678">
    <property type="term" value="P:iron coordination entity transport"/>
    <property type="evidence" value="ECO:0007669"/>
    <property type="project" value="UniProtKB-ARBA"/>
</dbReference>
<dbReference type="GO" id="GO:0003700">
    <property type="term" value="F:DNA-binding transcription factor activity"/>
    <property type="evidence" value="ECO:0007669"/>
    <property type="project" value="InterPro"/>
</dbReference>
<dbReference type="SUPFAM" id="SSF46689">
    <property type="entry name" value="Homeodomain-like"/>
    <property type="match status" value="2"/>
</dbReference>